<sequence>MKVFSRVTSNERLFMKKEAIYPDTGNKSSAPLSPGIKAGGFIFVSGQVPVDPKTGEIVEGGIEQQTLQTIENISEILEAAGSSLDKVVKCTVFLTDISEFSRMNEVYSSFFCNVPPARSTIEVSKLAIDIKVEIEAVALVD</sequence>
<dbReference type="AlphaFoldDB" id="A0A2Z4AD95"/>
<dbReference type="EC" id="3.5.99.10" evidence="2"/>
<organism evidence="2 3">
    <name type="scientific">Candidatus Moanibacter tarae</name>
    <dbReference type="NCBI Taxonomy" id="2200854"/>
    <lineage>
        <taxon>Bacteria</taxon>
        <taxon>Pseudomonadati</taxon>
        <taxon>Verrucomicrobiota</taxon>
        <taxon>Opitutia</taxon>
        <taxon>Puniceicoccales</taxon>
        <taxon>Puniceicoccales incertae sedis</taxon>
        <taxon>Candidatus Moanibacter</taxon>
    </lineage>
</organism>
<dbReference type="InterPro" id="IPR019897">
    <property type="entry name" value="RidA_CS"/>
</dbReference>
<dbReference type="PANTHER" id="PTHR11803">
    <property type="entry name" value="2-IMINOBUTANOATE/2-IMINOPROPANOATE DEAMINASE RIDA"/>
    <property type="match status" value="1"/>
</dbReference>
<dbReference type="InterPro" id="IPR006175">
    <property type="entry name" value="YjgF/YER057c/UK114"/>
</dbReference>
<comment type="similarity">
    <text evidence="1">Belongs to the RutC family.</text>
</comment>
<protein>
    <submittedName>
        <fullName evidence="2">2-iminobutanoate/2-iminopropanoate deaminase</fullName>
        <ecNumber evidence="2">3.5.99.10</ecNumber>
    </submittedName>
</protein>
<dbReference type="FunFam" id="3.30.1330.40:FF:000001">
    <property type="entry name" value="L-PSP family endoribonuclease"/>
    <property type="match status" value="1"/>
</dbReference>
<reference evidence="2 3" key="1">
    <citation type="submission" date="2018-06" db="EMBL/GenBank/DDBJ databases">
        <title>Draft Genome Sequence of a Novel Marine Bacterium Related to the Verrucomicrobia.</title>
        <authorList>
            <person name="Vosseberg J."/>
            <person name="Martijn J."/>
            <person name="Ettema T.J.G."/>
        </authorList>
    </citation>
    <scope>NUCLEOTIDE SEQUENCE [LARGE SCALE GENOMIC DNA]</scope>
    <source>
        <strain evidence="2">TARA_B100001123</strain>
    </source>
</reference>
<dbReference type="PROSITE" id="PS01094">
    <property type="entry name" value="UPF0076"/>
    <property type="match status" value="1"/>
</dbReference>
<dbReference type="PANTHER" id="PTHR11803:SF39">
    <property type="entry name" value="2-IMINOBUTANOATE_2-IMINOPROPANOATE DEAMINASE"/>
    <property type="match status" value="1"/>
</dbReference>
<name>A0A2Z4AD95_9BACT</name>
<dbReference type="CDD" id="cd00448">
    <property type="entry name" value="YjgF_YER057c_UK114_family"/>
    <property type="match status" value="1"/>
</dbReference>
<accession>A0A2Z4AD95</accession>
<evidence type="ECO:0000313" key="3">
    <source>
        <dbReference type="Proteomes" id="UP000247465"/>
    </source>
</evidence>
<dbReference type="Proteomes" id="UP000247465">
    <property type="component" value="Chromosome"/>
</dbReference>
<evidence type="ECO:0000256" key="1">
    <source>
        <dbReference type="ARBA" id="ARBA00010552"/>
    </source>
</evidence>
<gene>
    <name evidence="2" type="primary">yabJ</name>
    <name evidence="2" type="ORF">DF168_00020</name>
</gene>
<dbReference type="InterPro" id="IPR006056">
    <property type="entry name" value="RidA"/>
</dbReference>
<evidence type="ECO:0000313" key="2">
    <source>
        <dbReference type="EMBL" id="AWT58848.1"/>
    </source>
</evidence>
<dbReference type="NCBIfam" id="TIGR00004">
    <property type="entry name" value="Rid family detoxifying hydrolase"/>
    <property type="match status" value="1"/>
</dbReference>
<dbReference type="InterPro" id="IPR035959">
    <property type="entry name" value="RutC-like_sf"/>
</dbReference>
<dbReference type="EMBL" id="CP029803">
    <property type="protein sequence ID" value="AWT58848.1"/>
    <property type="molecule type" value="Genomic_DNA"/>
</dbReference>
<dbReference type="Pfam" id="PF01042">
    <property type="entry name" value="Ribonuc_L-PSP"/>
    <property type="match status" value="1"/>
</dbReference>
<dbReference type="Gene3D" id="3.30.1330.40">
    <property type="entry name" value="RutC-like"/>
    <property type="match status" value="1"/>
</dbReference>
<proteinExistence type="inferred from homology"/>
<dbReference type="KEGG" id="mtar:DF168_00020"/>
<dbReference type="GO" id="GO:0120241">
    <property type="term" value="F:2-iminobutanoate/2-iminopropanoate deaminase"/>
    <property type="evidence" value="ECO:0007669"/>
    <property type="project" value="UniProtKB-EC"/>
</dbReference>
<keyword evidence="2" id="KW-0378">Hydrolase</keyword>
<dbReference type="GO" id="GO:0005829">
    <property type="term" value="C:cytosol"/>
    <property type="evidence" value="ECO:0007669"/>
    <property type="project" value="TreeGrafter"/>
</dbReference>
<dbReference type="SUPFAM" id="SSF55298">
    <property type="entry name" value="YjgF-like"/>
    <property type="match status" value="1"/>
</dbReference>